<dbReference type="Proteomes" id="UP000472839">
    <property type="component" value="Unassembled WGS sequence"/>
</dbReference>
<accession>A0A6L4WUA4</accession>
<dbReference type="Gene3D" id="3.40.50.1110">
    <property type="entry name" value="SGNH hydrolase"/>
    <property type="match status" value="1"/>
</dbReference>
<name>A0A6L4WUA4_9BACT</name>
<dbReference type="InterPro" id="IPR032740">
    <property type="entry name" value="GxDLY"/>
</dbReference>
<evidence type="ECO:0000313" key="4">
    <source>
        <dbReference type="Proteomes" id="UP000472839"/>
    </source>
</evidence>
<dbReference type="RefSeq" id="WP_152279678.1">
    <property type="nucleotide sequence ID" value="NZ_WFKK01000010.1"/>
</dbReference>
<dbReference type="AlphaFoldDB" id="A0A6L4WUA4"/>
<dbReference type="Pfam" id="PF14607">
    <property type="entry name" value="GxDLY"/>
    <property type="match status" value="1"/>
</dbReference>
<evidence type="ECO:0000259" key="2">
    <source>
        <dbReference type="Pfam" id="PF14607"/>
    </source>
</evidence>
<protein>
    <recommendedName>
        <fullName evidence="5">SGNH hydrolase-type esterase domain-containing protein</fullName>
    </recommendedName>
</protein>
<dbReference type="GO" id="GO:0016788">
    <property type="term" value="F:hydrolase activity, acting on ester bonds"/>
    <property type="evidence" value="ECO:0007669"/>
    <property type="project" value="UniProtKB-ARBA"/>
</dbReference>
<reference evidence="3 4" key="1">
    <citation type="submission" date="2019-10" db="EMBL/GenBank/DDBJ databases">
        <title>Poseidonibacter ostreae sp. nov., isolated from the gut of the Ostrea denselamellosa.</title>
        <authorList>
            <person name="Choi A."/>
        </authorList>
    </citation>
    <scope>NUCLEOTIDE SEQUENCE [LARGE SCALE GENOMIC DNA]</scope>
    <source>
        <strain evidence="3 4">SJOD-M-33</strain>
    </source>
</reference>
<gene>
    <name evidence="3" type="ORF">GBG19_05175</name>
</gene>
<feature type="domain" description="SGNH hydrolase-type esterase" evidence="1">
    <location>
        <begin position="168"/>
        <end position="266"/>
    </location>
</feature>
<dbReference type="InterPro" id="IPR013830">
    <property type="entry name" value="SGNH_hydro"/>
</dbReference>
<evidence type="ECO:0000313" key="3">
    <source>
        <dbReference type="EMBL" id="KAB7889774.1"/>
    </source>
</evidence>
<proteinExistence type="predicted"/>
<dbReference type="Pfam" id="PF14606">
    <property type="entry name" value="Lipase_GDSL_3"/>
    <property type="match status" value="1"/>
</dbReference>
<dbReference type="Gene3D" id="2.60.120.260">
    <property type="entry name" value="Galactose-binding domain-like"/>
    <property type="match status" value="1"/>
</dbReference>
<organism evidence="3 4">
    <name type="scientific">Poseidonibacter ostreae</name>
    <dbReference type="NCBI Taxonomy" id="2654171"/>
    <lineage>
        <taxon>Bacteria</taxon>
        <taxon>Pseudomonadati</taxon>
        <taxon>Campylobacterota</taxon>
        <taxon>Epsilonproteobacteria</taxon>
        <taxon>Campylobacterales</taxon>
        <taxon>Arcobacteraceae</taxon>
        <taxon>Poseidonibacter</taxon>
    </lineage>
</organism>
<feature type="domain" description="SGNH hydrolase-type esterase N-terminal" evidence="2">
    <location>
        <begin position="36"/>
        <end position="159"/>
    </location>
</feature>
<comment type="caution">
    <text evidence="3">The sequence shown here is derived from an EMBL/GenBank/DDBJ whole genome shotgun (WGS) entry which is preliminary data.</text>
</comment>
<dbReference type="EMBL" id="WFKK01000010">
    <property type="protein sequence ID" value="KAB7889774.1"/>
    <property type="molecule type" value="Genomic_DNA"/>
</dbReference>
<dbReference type="InterPro" id="IPR036514">
    <property type="entry name" value="SGNH_hydro_sf"/>
</dbReference>
<sequence length="301" mass="34119">MKKVLIVLILISLNLIAGMKEIIVTDPVLTVRGLEYWEENKPDLFRLPKSKMSSIDSYLFRLGTMPSGGVIEFYSDATEISLKLRGNASENPNLTRIAKIGVDLYVDNKFMGNFVLNDKGVMKDKINLSSKKFKEFKLYLPLYEKISIDSILLNENAKIKKVNSNKSRVLFYGSSITQGSSASNPGLSYPAILSRDLDFEMLNFGFSGNGLAQKEIIDLIKHITVDIFVIDFWANPSVDLYKEKLPYMIQSIRSINKNVPIIVTSPIYNIGREKENDLKYYFSLSYVNKLNEGGGYEYILL</sequence>
<evidence type="ECO:0000259" key="1">
    <source>
        <dbReference type="Pfam" id="PF14606"/>
    </source>
</evidence>
<evidence type="ECO:0008006" key="5">
    <source>
        <dbReference type="Google" id="ProtNLM"/>
    </source>
</evidence>
<dbReference type="SUPFAM" id="SSF52266">
    <property type="entry name" value="SGNH hydrolase"/>
    <property type="match status" value="1"/>
</dbReference>